<evidence type="ECO:0000259" key="1">
    <source>
        <dbReference type="PROSITE" id="PS50164"/>
    </source>
</evidence>
<dbReference type="InterPro" id="IPR018647">
    <property type="entry name" value="SLFN_3-like_DNA/RNA_helicase"/>
</dbReference>
<dbReference type="InterPro" id="IPR027417">
    <property type="entry name" value="P-loop_NTPase"/>
</dbReference>
<reference evidence="2 3" key="1">
    <citation type="journal article" date="2019" name="Int. J. Syst. Evol. Microbiol.">
        <title>The Global Catalogue of Microorganisms (GCM) 10K type strain sequencing project: providing services to taxonomists for standard genome sequencing and annotation.</title>
        <authorList>
            <consortium name="The Broad Institute Genomics Platform"/>
            <consortium name="The Broad Institute Genome Sequencing Center for Infectious Disease"/>
            <person name="Wu L."/>
            <person name="Ma J."/>
        </authorList>
    </citation>
    <scope>NUCLEOTIDE SEQUENCE [LARGE SCALE GENOMIC DNA]</scope>
    <source>
        <strain evidence="2 3">JCM 13008</strain>
    </source>
</reference>
<sequence length="585" mass="65647">MTSSETRDPFRIEKVPFTPSTVAVLKRGVDPKHVDWPVVYTLADSREIYVGESLNVGNRLGQHLETAGRRHLGTARIVIGEDFNKSVCLDLESMLIKWFAGDGRFTPLNRNAGVVDADYFDRARYRETFEDIFEQLRAEGLFSKSIAEIQNSDLFKLSPFKALNADQSAIVEAILDQIFDDIEAERPARMVIQGEPGTGKTVVAIYLLKVLADIRASDNTLAHEEHSPLAEFFVPGHAELLTDFRVGLVIPQQSLRASVRQVFRKTPGLDPKVVLSPFEAVTYARKHGPFDLLVVDEAHRLNQRAPQAAGPLNGMFRDNNVHLFGHDDAEYTQFDWINKISTHQLYLVDGAQAVRPADVAPETLNAVVEGARVDRRLYRLSSQMRVAAGQDYVGYIRQVLAGEPIEPQQFPGYDLRFFDDLGAMHDAIRERDAEHGLARLLAGYCWSWASKNDKSAIDIELDGQRLQWNQAPTDWVHSPGSLEQVGSIHTIQGYDLNVAGVVIGPDLYFDPAAGRVVFDRNAYKDPRGMTSNRQRGITYTDDDIAVFVRNIYAVLLTRGMLGTYVYVCDPALREYLRPHFVNTLS</sequence>
<organism evidence="2 3">
    <name type="scientific">Nocardioides dubius</name>
    <dbReference type="NCBI Taxonomy" id="317019"/>
    <lineage>
        <taxon>Bacteria</taxon>
        <taxon>Bacillati</taxon>
        <taxon>Actinomycetota</taxon>
        <taxon>Actinomycetes</taxon>
        <taxon>Propionibacteriales</taxon>
        <taxon>Nocardioidaceae</taxon>
        <taxon>Nocardioides</taxon>
    </lineage>
</organism>
<dbReference type="SUPFAM" id="SSF52540">
    <property type="entry name" value="P-loop containing nucleoside triphosphate hydrolases"/>
    <property type="match status" value="1"/>
</dbReference>
<keyword evidence="3" id="KW-1185">Reference proteome</keyword>
<evidence type="ECO:0000313" key="2">
    <source>
        <dbReference type="EMBL" id="GAA1105290.1"/>
    </source>
</evidence>
<dbReference type="InterPro" id="IPR000305">
    <property type="entry name" value="GIY-YIG_endonuc"/>
</dbReference>
<gene>
    <name evidence="2" type="ORF">GCM10009668_25830</name>
</gene>
<dbReference type="Pfam" id="PF09848">
    <property type="entry name" value="SLFN-g3_helicase"/>
    <property type="match status" value="1"/>
</dbReference>
<comment type="caution">
    <text evidence="2">The sequence shown here is derived from an EMBL/GenBank/DDBJ whole genome shotgun (WGS) entry which is preliminary data.</text>
</comment>
<name>A0ABN1TYS1_9ACTN</name>
<dbReference type="Pfam" id="PF01541">
    <property type="entry name" value="GIY-YIG"/>
    <property type="match status" value="1"/>
</dbReference>
<dbReference type="Proteomes" id="UP001501581">
    <property type="component" value="Unassembled WGS sequence"/>
</dbReference>
<dbReference type="RefSeq" id="WP_343995053.1">
    <property type="nucleotide sequence ID" value="NZ_BAAALG010000011.1"/>
</dbReference>
<evidence type="ECO:0000313" key="3">
    <source>
        <dbReference type="Proteomes" id="UP001501581"/>
    </source>
</evidence>
<dbReference type="Gene3D" id="3.40.50.300">
    <property type="entry name" value="P-loop containing nucleotide triphosphate hydrolases"/>
    <property type="match status" value="1"/>
</dbReference>
<protein>
    <recommendedName>
        <fullName evidence="1">GIY-YIG domain-containing protein</fullName>
    </recommendedName>
</protein>
<feature type="domain" description="GIY-YIG" evidence="1">
    <location>
        <begin position="35"/>
        <end position="110"/>
    </location>
</feature>
<dbReference type="PROSITE" id="PS50164">
    <property type="entry name" value="GIY_YIG"/>
    <property type="match status" value="1"/>
</dbReference>
<dbReference type="EMBL" id="BAAALG010000011">
    <property type="protein sequence ID" value="GAA1105290.1"/>
    <property type="molecule type" value="Genomic_DNA"/>
</dbReference>
<accession>A0ABN1TYS1</accession>
<dbReference type="CDD" id="cd10439">
    <property type="entry name" value="GIY-YIG_COG3410"/>
    <property type="match status" value="1"/>
</dbReference>
<proteinExistence type="predicted"/>